<dbReference type="InterPro" id="IPR016181">
    <property type="entry name" value="Acyl_CoA_acyltransferase"/>
</dbReference>
<dbReference type="SUPFAM" id="SSF55729">
    <property type="entry name" value="Acyl-CoA N-acyltransferases (Nat)"/>
    <property type="match status" value="1"/>
</dbReference>
<dbReference type="InterPro" id="IPR045039">
    <property type="entry name" value="NSI-like"/>
</dbReference>
<dbReference type="Gene3D" id="3.40.630.30">
    <property type="match status" value="1"/>
</dbReference>
<dbReference type="EMBL" id="JARQAJ010000002">
    <property type="protein sequence ID" value="MDT2759061.1"/>
    <property type="molecule type" value="Genomic_DNA"/>
</dbReference>
<comment type="caution">
    <text evidence="4">The sequence shown here is derived from an EMBL/GenBank/DDBJ whole genome shotgun (WGS) entry which is preliminary data.</text>
</comment>
<organism evidence="4 5">
    <name type="scientific">Enterococcus xiangfangensis</name>
    <dbReference type="NCBI Taxonomy" id="1296537"/>
    <lineage>
        <taxon>Bacteria</taxon>
        <taxon>Bacillati</taxon>
        <taxon>Bacillota</taxon>
        <taxon>Bacilli</taxon>
        <taxon>Lactobacillales</taxon>
        <taxon>Enterococcaceae</taxon>
        <taxon>Enterococcus</taxon>
    </lineage>
</organism>
<reference evidence="4" key="1">
    <citation type="submission" date="2023-03" db="EMBL/GenBank/DDBJ databases">
        <authorList>
            <person name="Shen W."/>
            <person name="Cai J."/>
        </authorList>
    </citation>
    <scope>NUCLEOTIDE SEQUENCE</scope>
    <source>
        <strain evidence="4">P66-3</strain>
    </source>
</reference>
<dbReference type="EC" id="2.3.1.-" evidence="4"/>
<evidence type="ECO:0000256" key="2">
    <source>
        <dbReference type="ARBA" id="ARBA00023315"/>
    </source>
</evidence>
<dbReference type="PANTHER" id="PTHR43626:SF4">
    <property type="entry name" value="GCN5-RELATED N-ACETYLTRANSFERASE 2, CHLOROPLASTIC"/>
    <property type="match status" value="1"/>
</dbReference>
<dbReference type="Proteomes" id="UP001181046">
    <property type="component" value="Unassembled WGS sequence"/>
</dbReference>
<keyword evidence="1 4" id="KW-0808">Transferase</keyword>
<dbReference type="RefSeq" id="WP_167483446.1">
    <property type="nucleotide sequence ID" value="NZ_BJDX01000002.1"/>
</dbReference>
<accession>A0ABU3F8Q8</accession>
<sequence length="145" mass="16705">MTDISFGTELTNVNWTDVTQLLHSYGLTDLSEDKIKLAFENSYRFVFVFDAEGQTVGVARAVSDGVTHAEIYNIALAEKYHHLGIGRQLFQRLVDQLDGMIVTLYTHPKTIEWYKSLGMSQLNTAMVLFRPHEKEWMLQEKFIDD</sequence>
<dbReference type="PANTHER" id="PTHR43626">
    <property type="entry name" value="ACYL-COA N-ACYLTRANSFERASE"/>
    <property type="match status" value="1"/>
</dbReference>
<dbReference type="CDD" id="cd04301">
    <property type="entry name" value="NAT_SF"/>
    <property type="match status" value="1"/>
</dbReference>
<evidence type="ECO:0000256" key="1">
    <source>
        <dbReference type="ARBA" id="ARBA00022679"/>
    </source>
</evidence>
<dbReference type="GO" id="GO:0016746">
    <property type="term" value="F:acyltransferase activity"/>
    <property type="evidence" value="ECO:0007669"/>
    <property type="project" value="UniProtKB-KW"/>
</dbReference>
<evidence type="ECO:0000313" key="4">
    <source>
        <dbReference type="EMBL" id="MDT2759061.1"/>
    </source>
</evidence>
<evidence type="ECO:0000259" key="3">
    <source>
        <dbReference type="PROSITE" id="PS51186"/>
    </source>
</evidence>
<dbReference type="PROSITE" id="PS51186">
    <property type="entry name" value="GNAT"/>
    <property type="match status" value="1"/>
</dbReference>
<dbReference type="InterPro" id="IPR000182">
    <property type="entry name" value="GNAT_dom"/>
</dbReference>
<protein>
    <submittedName>
        <fullName evidence="4">GNAT family N-acetyltransferase</fullName>
        <ecNumber evidence="4">2.3.1.-</ecNumber>
    </submittedName>
</protein>
<feature type="domain" description="N-acetyltransferase" evidence="3">
    <location>
        <begin position="8"/>
        <end position="139"/>
    </location>
</feature>
<keyword evidence="5" id="KW-1185">Reference proteome</keyword>
<name>A0ABU3F8Q8_9ENTE</name>
<evidence type="ECO:0000313" key="5">
    <source>
        <dbReference type="Proteomes" id="UP001181046"/>
    </source>
</evidence>
<proteinExistence type="predicted"/>
<keyword evidence="2 4" id="KW-0012">Acyltransferase</keyword>
<gene>
    <name evidence="4" type="ORF">P7H27_04725</name>
</gene>
<dbReference type="Pfam" id="PF00583">
    <property type="entry name" value="Acetyltransf_1"/>
    <property type="match status" value="1"/>
</dbReference>